<reference evidence="3" key="1">
    <citation type="journal article" date="2020" name="Nature">
        <title>Giant virus diversity and host interactions through global metagenomics.</title>
        <authorList>
            <person name="Schulz F."/>
            <person name="Roux S."/>
            <person name="Paez-Espino D."/>
            <person name="Jungbluth S."/>
            <person name="Walsh D.A."/>
            <person name="Denef V.J."/>
            <person name="McMahon K.D."/>
            <person name="Konstantinidis K.T."/>
            <person name="Eloe-Fadrosh E.A."/>
            <person name="Kyrpides N.C."/>
            <person name="Woyke T."/>
        </authorList>
    </citation>
    <scope>NUCLEOTIDE SEQUENCE</scope>
    <source>
        <strain evidence="3">GVMAG-S-ERX556049-19</strain>
    </source>
</reference>
<dbReference type="GO" id="GO:0004518">
    <property type="term" value="F:nuclease activity"/>
    <property type="evidence" value="ECO:0007669"/>
    <property type="project" value="InterPro"/>
</dbReference>
<protein>
    <recommendedName>
        <fullName evidence="4">XPG N-terminal domain-containing protein</fullName>
    </recommendedName>
</protein>
<dbReference type="PRINTS" id="PR00853">
    <property type="entry name" value="XPGRADSUPER"/>
</dbReference>
<dbReference type="SUPFAM" id="SSF88723">
    <property type="entry name" value="PIN domain-like"/>
    <property type="match status" value="1"/>
</dbReference>
<organism evidence="3">
    <name type="scientific">viral metagenome</name>
    <dbReference type="NCBI Taxonomy" id="1070528"/>
    <lineage>
        <taxon>unclassified sequences</taxon>
        <taxon>metagenomes</taxon>
        <taxon>organismal metagenomes</taxon>
    </lineage>
</organism>
<name>A0A6C0FGD5_9ZZZZ</name>
<feature type="domain" description="XPG N-terminal" evidence="2">
    <location>
        <begin position="1"/>
        <end position="93"/>
    </location>
</feature>
<dbReference type="PANTHER" id="PTHR11081">
    <property type="entry name" value="FLAP ENDONUCLEASE FAMILY MEMBER"/>
    <property type="match status" value="1"/>
</dbReference>
<dbReference type="EMBL" id="MN738825">
    <property type="protein sequence ID" value="QHT38085.1"/>
    <property type="molecule type" value="Genomic_DNA"/>
</dbReference>
<evidence type="ECO:0000259" key="2">
    <source>
        <dbReference type="SMART" id="SM00485"/>
    </source>
</evidence>
<dbReference type="InterPro" id="IPR006086">
    <property type="entry name" value="XPG-I_dom"/>
</dbReference>
<sequence>MGIKNLNSYFRQKCTKESIKQKHLSCYRNKNIVIDASIYLYRFIQENALIENMYLLISILKYYNIHPIFIFDGKPPHEKKESLKIRKNEKVNAKERFQFLKNAIQEQTNINILKEMKNEMEILKKKIVSLKEIDVKRVQSLMDKYGVNYVNADGEADVLCALFTINGTADYCLSDDTDMFLYNSPKVLRNISLINHYVLEYDTNKILNELNIDFSDFQDIMIISGTDYNPLQCNDLFTVLQYYHEYITDMQCDFYDYLIKNKNLPLDKNKLLEIKSMYNLPFVSCKSNEKMKYKKTIDYSNLYSFMESNGFIFYNRVENNLPWKSGIKISA</sequence>
<dbReference type="SMART" id="SM00485">
    <property type="entry name" value="XPGN"/>
    <property type="match status" value="1"/>
</dbReference>
<dbReference type="Gene3D" id="3.40.50.1010">
    <property type="entry name" value="5'-nuclease"/>
    <property type="match status" value="1"/>
</dbReference>
<dbReference type="InterPro" id="IPR006085">
    <property type="entry name" value="XPG_DNA_repair_N"/>
</dbReference>
<dbReference type="SMART" id="SM00484">
    <property type="entry name" value="XPGI"/>
    <property type="match status" value="1"/>
</dbReference>
<dbReference type="Pfam" id="PF00867">
    <property type="entry name" value="XPG_I"/>
    <property type="match status" value="1"/>
</dbReference>
<evidence type="ECO:0000313" key="3">
    <source>
        <dbReference type="EMBL" id="QHT38085.1"/>
    </source>
</evidence>
<dbReference type="InterPro" id="IPR029060">
    <property type="entry name" value="PIN-like_dom_sf"/>
</dbReference>
<dbReference type="Pfam" id="PF00752">
    <property type="entry name" value="XPG_N"/>
    <property type="match status" value="1"/>
</dbReference>
<evidence type="ECO:0008006" key="4">
    <source>
        <dbReference type="Google" id="ProtNLM"/>
    </source>
</evidence>
<dbReference type="InterPro" id="IPR006084">
    <property type="entry name" value="XPG/Rad2"/>
</dbReference>
<dbReference type="AlphaFoldDB" id="A0A6C0FGD5"/>
<proteinExistence type="predicted"/>
<accession>A0A6C0FGD5</accession>
<evidence type="ECO:0000259" key="1">
    <source>
        <dbReference type="SMART" id="SM00484"/>
    </source>
</evidence>
<feature type="domain" description="XPG-I" evidence="1">
    <location>
        <begin position="143"/>
        <end position="212"/>
    </location>
</feature>